<evidence type="ECO:0000256" key="1">
    <source>
        <dbReference type="SAM" id="Coils"/>
    </source>
</evidence>
<feature type="region of interest" description="Disordered" evidence="2">
    <location>
        <begin position="235"/>
        <end position="270"/>
    </location>
</feature>
<sequence>MEVLAESYEASASDSGPDVQVKGPVQTALKSSPKDAKAVDFQVGELQQEKLRLSSEVERLRRKLNRFEAVDPHAAAVVTERPNPRSLRTSLEDMEVLAESYEASAPDSGADVQVKGPVQTALKSSPKDAKAVDFQVGELQQEKLRLSSEVERLRRKLNRFEAVDPHAAAVVTERPNPRSLCTSLEDMEVLADSYEAPNQRRASEAEAGPEIVQAVEPRQGAASIVESDLGNVQVKGPVQTALKSDAKESDQRRASDADAGPETVQEPRQEAASIIESVLDSVQ</sequence>
<organism evidence="3">
    <name type="scientific">Cladocopium goreaui</name>
    <dbReference type="NCBI Taxonomy" id="2562237"/>
    <lineage>
        <taxon>Eukaryota</taxon>
        <taxon>Sar</taxon>
        <taxon>Alveolata</taxon>
        <taxon>Dinophyceae</taxon>
        <taxon>Suessiales</taxon>
        <taxon>Symbiodiniaceae</taxon>
        <taxon>Cladocopium</taxon>
    </lineage>
</organism>
<dbReference type="Proteomes" id="UP001152797">
    <property type="component" value="Unassembled WGS sequence"/>
</dbReference>
<proteinExistence type="predicted"/>
<feature type="non-terminal residue" evidence="3">
    <location>
        <position position="283"/>
    </location>
</feature>
<feature type="coiled-coil region" evidence="1">
    <location>
        <begin position="136"/>
        <end position="163"/>
    </location>
</feature>
<reference evidence="3" key="1">
    <citation type="submission" date="2022-10" db="EMBL/GenBank/DDBJ databases">
        <authorList>
            <person name="Chen Y."/>
            <person name="Dougan E. K."/>
            <person name="Chan C."/>
            <person name="Rhodes N."/>
            <person name="Thang M."/>
        </authorList>
    </citation>
    <scope>NUCLEOTIDE SEQUENCE</scope>
</reference>
<dbReference type="EMBL" id="CAMXCT020001478">
    <property type="protein sequence ID" value="CAL1143820.1"/>
    <property type="molecule type" value="Genomic_DNA"/>
</dbReference>
<gene>
    <name evidence="3" type="ORF">C1SCF055_LOCUS17431</name>
</gene>
<evidence type="ECO:0000313" key="4">
    <source>
        <dbReference type="EMBL" id="CAL4777757.1"/>
    </source>
</evidence>
<keyword evidence="1" id="KW-0175">Coiled coil</keyword>
<evidence type="ECO:0000313" key="3">
    <source>
        <dbReference type="EMBL" id="CAI3990445.1"/>
    </source>
</evidence>
<reference evidence="4 5" key="2">
    <citation type="submission" date="2024-05" db="EMBL/GenBank/DDBJ databases">
        <authorList>
            <person name="Chen Y."/>
            <person name="Shah S."/>
            <person name="Dougan E. K."/>
            <person name="Thang M."/>
            <person name="Chan C."/>
        </authorList>
    </citation>
    <scope>NUCLEOTIDE SEQUENCE [LARGE SCALE GENOMIC DNA]</scope>
</reference>
<accession>A0A9P1CFA3</accession>
<comment type="caution">
    <text evidence="3">The sequence shown here is derived from an EMBL/GenBank/DDBJ whole genome shotgun (WGS) entry which is preliminary data.</text>
</comment>
<dbReference type="AlphaFoldDB" id="A0A9P1CFA3"/>
<feature type="region of interest" description="Disordered" evidence="2">
    <location>
        <begin position="1"/>
        <end position="36"/>
    </location>
</feature>
<name>A0A9P1CFA3_9DINO</name>
<dbReference type="EMBL" id="CAMXCT030001478">
    <property type="protein sequence ID" value="CAL4777757.1"/>
    <property type="molecule type" value="Genomic_DNA"/>
</dbReference>
<feature type="coiled-coil region" evidence="1">
    <location>
        <begin position="43"/>
        <end position="70"/>
    </location>
</feature>
<evidence type="ECO:0000256" key="2">
    <source>
        <dbReference type="SAM" id="MobiDB-lite"/>
    </source>
</evidence>
<feature type="compositionally biased region" description="Basic and acidic residues" evidence="2">
    <location>
        <begin position="244"/>
        <end position="256"/>
    </location>
</feature>
<keyword evidence="5" id="KW-1185">Reference proteome</keyword>
<protein>
    <submittedName>
        <fullName evidence="3">Uncharacterized protein</fullName>
    </submittedName>
</protein>
<dbReference type="EMBL" id="CAMXCT010001478">
    <property type="protein sequence ID" value="CAI3990445.1"/>
    <property type="molecule type" value="Genomic_DNA"/>
</dbReference>
<evidence type="ECO:0000313" key="5">
    <source>
        <dbReference type="Proteomes" id="UP001152797"/>
    </source>
</evidence>